<feature type="region of interest" description="Disordered" evidence="1">
    <location>
        <begin position="277"/>
        <end position="414"/>
    </location>
</feature>
<evidence type="ECO:0000313" key="4">
    <source>
        <dbReference type="Proteomes" id="UP000789342"/>
    </source>
</evidence>
<name>A0A9N9DIF5_9GLOM</name>
<evidence type="ECO:0000313" key="3">
    <source>
        <dbReference type="EMBL" id="CAG8641734.1"/>
    </source>
</evidence>
<comment type="caution">
    <text evidence="3">The sequence shown here is derived from an EMBL/GenBank/DDBJ whole genome shotgun (WGS) entry which is preliminary data.</text>
</comment>
<feature type="region of interest" description="Disordered" evidence="1">
    <location>
        <begin position="507"/>
        <end position="565"/>
    </location>
</feature>
<feature type="transmembrane region" description="Helical" evidence="2">
    <location>
        <begin position="6"/>
        <end position="32"/>
    </location>
</feature>
<sequence length="565" mass="63847">MGPILASVILFCIAVIVLTYILFVATVTFLGLNFTTSHLSQPLLIGYAVILVLLSPGVFSGIFGAYYVIILPRTASLVDRYVKDFYLTFSVITIIDVIKIILSFTWKKHSLESCINGSKSTHDVIQDCYDAIDFNIQAGLIIFGAQEVILVCLGIYARYCAKRIIQEYNDKNDVKTKRYDLETQMDFSSTVQSGILGQENNMNPQLNAFPYTNNSTQVTSPSRPEPVLNNIRVGSRNNANDLELQDNTNIRVQNTSTSDQQYVASLRYTYQTPKPNVMSTPFPLLTSTQMTPEANSQRDRIQPAMISQSTRSRRVPPSATNFVDQSQLRRFQQPSSSQQQQGPWNPVSQQNYSQNQYNDQDIRTYRRSKSQPQLRPQPLPSFGNYTEIPPVPAIPKVVQQPPRDRTTWNNSLRQTSSLPNIYEVSSSERFTEGAPAVPQIPPNLLRNNQLQPVLESNYNGAQSARYEISIGQYNRDISSVRQSFSSEYNVPLVIKIKSRQSRPITGANQTYNNMLPPSQSRGSSNNLILNGPDQWMADNGTMVTPNSNYSQRRYEQKTPKSKQYY</sequence>
<evidence type="ECO:0000256" key="2">
    <source>
        <dbReference type="SAM" id="Phobius"/>
    </source>
</evidence>
<feature type="transmembrane region" description="Helical" evidence="2">
    <location>
        <begin position="44"/>
        <end position="70"/>
    </location>
</feature>
<gene>
    <name evidence="3" type="ORF">AMORRO_LOCUS9545</name>
</gene>
<feature type="compositionally biased region" description="Polar residues" evidence="1">
    <location>
        <begin position="277"/>
        <end position="295"/>
    </location>
</feature>
<evidence type="ECO:0000256" key="1">
    <source>
        <dbReference type="SAM" id="MobiDB-lite"/>
    </source>
</evidence>
<reference evidence="3" key="1">
    <citation type="submission" date="2021-06" db="EMBL/GenBank/DDBJ databases">
        <authorList>
            <person name="Kallberg Y."/>
            <person name="Tangrot J."/>
            <person name="Rosling A."/>
        </authorList>
    </citation>
    <scope>NUCLEOTIDE SEQUENCE</scope>
    <source>
        <strain evidence="3">CL551</strain>
    </source>
</reference>
<feature type="transmembrane region" description="Helical" evidence="2">
    <location>
        <begin position="85"/>
        <end position="106"/>
    </location>
</feature>
<dbReference type="Proteomes" id="UP000789342">
    <property type="component" value="Unassembled WGS sequence"/>
</dbReference>
<accession>A0A9N9DIF5</accession>
<dbReference type="OrthoDB" id="2396407at2759"/>
<feature type="compositionally biased region" description="Polar residues" evidence="1">
    <location>
        <begin position="541"/>
        <end position="551"/>
    </location>
</feature>
<proteinExistence type="predicted"/>
<feature type="compositionally biased region" description="Polar residues" evidence="1">
    <location>
        <begin position="507"/>
        <end position="528"/>
    </location>
</feature>
<feature type="compositionally biased region" description="Low complexity" evidence="1">
    <location>
        <begin position="348"/>
        <end position="359"/>
    </location>
</feature>
<keyword evidence="2" id="KW-1133">Transmembrane helix</keyword>
<dbReference type="EMBL" id="CAJVPV010009462">
    <property type="protein sequence ID" value="CAG8641734.1"/>
    <property type="molecule type" value="Genomic_DNA"/>
</dbReference>
<feature type="compositionally biased region" description="Low complexity" evidence="1">
    <location>
        <begin position="325"/>
        <end position="341"/>
    </location>
</feature>
<protein>
    <submittedName>
        <fullName evidence="3">14655_t:CDS:1</fullName>
    </submittedName>
</protein>
<dbReference type="AlphaFoldDB" id="A0A9N9DIF5"/>
<organism evidence="3 4">
    <name type="scientific">Acaulospora morrowiae</name>
    <dbReference type="NCBI Taxonomy" id="94023"/>
    <lineage>
        <taxon>Eukaryota</taxon>
        <taxon>Fungi</taxon>
        <taxon>Fungi incertae sedis</taxon>
        <taxon>Mucoromycota</taxon>
        <taxon>Glomeromycotina</taxon>
        <taxon>Glomeromycetes</taxon>
        <taxon>Diversisporales</taxon>
        <taxon>Acaulosporaceae</taxon>
        <taxon>Acaulospora</taxon>
    </lineage>
</organism>
<keyword evidence="2" id="KW-0472">Membrane</keyword>
<keyword evidence="4" id="KW-1185">Reference proteome</keyword>
<keyword evidence="2" id="KW-0812">Transmembrane</keyword>